<dbReference type="InterPro" id="IPR036396">
    <property type="entry name" value="Cyt_P450_sf"/>
</dbReference>
<dbReference type="PANTHER" id="PTHR24292">
    <property type="entry name" value="CYTOCHROME P450"/>
    <property type="match status" value="1"/>
</dbReference>
<dbReference type="SUPFAM" id="SSF48264">
    <property type="entry name" value="Cytochrome P450"/>
    <property type="match status" value="1"/>
</dbReference>
<dbReference type="GO" id="GO:0005789">
    <property type="term" value="C:endoplasmic reticulum membrane"/>
    <property type="evidence" value="ECO:0007669"/>
    <property type="project" value="UniProtKB-SubCell"/>
</dbReference>
<keyword evidence="11 14" id="KW-0503">Monooxygenase</keyword>
<evidence type="ECO:0000256" key="11">
    <source>
        <dbReference type="ARBA" id="ARBA00023033"/>
    </source>
</evidence>
<dbReference type="InterPro" id="IPR001128">
    <property type="entry name" value="Cyt_P450"/>
</dbReference>
<dbReference type="PANTHER" id="PTHR24292:SF54">
    <property type="entry name" value="CYP9F3-RELATED"/>
    <property type="match status" value="1"/>
</dbReference>
<accession>A0A0P4W304</accession>
<evidence type="ECO:0000256" key="6">
    <source>
        <dbReference type="ARBA" id="ARBA00022723"/>
    </source>
</evidence>
<dbReference type="EMBL" id="GDRN01107137">
    <property type="protein sequence ID" value="JAI57468.1"/>
    <property type="molecule type" value="Transcribed_RNA"/>
</dbReference>
<dbReference type="PROSITE" id="PS00086">
    <property type="entry name" value="CYTOCHROME_P450"/>
    <property type="match status" value="1"/>
</dbReference>
<evidence type="ECO:0000256" key="10">
    <source>
        <dbReference type="ARBA" id="ARBA00023004"/>
    </source>
</evidence>
<dbReference type="GO" id="GO:0016712">
    <property type="term" value="F:oxidoreductase activity, acting on paired donors, with incorporation or reduction of molecular oxygen, reduced flavin or flavoprotein as one donor, and incorporation of one atom of oxygen"/>
    <property type="evidence" value="ECO:0007669"/>
    <property type="project" value="InterPro"/>
</dbReference>
<sequence length="537" mass="61128">MGVEVWVLLATVAVLALLYSKWRHSYWTSRGVPTLPVTPFLGHILKSVFAAREPWKLQEEVRNKFDDARMCGFYEFFKPTLLVWDTEILKHIFVKDFDHFADRRHFDMKTVHERDLVMMEMLSVVNGAQWKSLRAIMSPAFTSGKIKSMFHLVCDKADILVKISVKQAAQNPHVNMKKNFGRFTMDTIASCAFGIESNSLMDENAEFPRKAQAFFEMSSFRLAKFIIFGVVPRLLKALRVSINPPETDFFVDVVKHTVAAREAGKTRGDFLDLLLEARDSSDNPNSKHVLQQRSLIAQSVLFIIAGYETTASLLDFSSFLLAKHKNQQQRLRDEVRQLVEEHGRLNYQGIMEAKLLEACLQETLRLYPPAVFIERYCTKAYKLPGTDLTIRPGDIVQAPIWALHHDPRHWPDPEAFIPDRFLPENKGNINSFAHMPFGMGPRNCLGEGLSEVTDLLRSQGILGFSQEFYWTPVNKVFLLVFTAMRFALMEAKVALAKLLLGAELELAPGHEEMALDSQGGLLRSKDLNIKIKPIVAE</sequence>
<dbReference type="GO" id="GO:0005506">
    <property type="term" value="F:iron ion binding"/>
    <property type="evidence" value="ECO:0007669"/>
    <property type="project" value="InterPro"/>
</dbReference>
<dbReference type="InterPro" id="IPR050476">
    <property type="entry name" value="Insect_CytP450_Detox"/>
</dbReference>
<evidence type="ECO:0000256" key="13">
    <source>
        <dbReference type="PIRSR" id="PIRSR602402-1"/>
    </source>
</evidence>
<comment type="cofactor">
    <cofactor evidence="1 13">
        <name>heme</name>
        <dbReference type="ChEBI" id="CHEBI:30413"/>
    </cofactor>
</comment>
<evidence type="ECO:0000256" key="14">
    <source>
        <dbReference type="RuleBase" id="RU000461"/>
    </source>
</evidence>
<dbReference type="PRINTS" id="PR00464">
    <property type="entry name" value="EP450II"/>
</dbReference>
<protein>
    <recommendedName>
        <fullName evidence="16">Cytochrome P450</fullName>
    </recommendedName>
</protein>
<evidence type="ECO:0000256" key="3">
    <source>
        <dbReference type="ARBA" id="ARBA00004406"/>
    </source>
</evidence>
<keyword evidence="7" id="KW-0256">Endoplasmic reticulum</keyword>
<keyword evidence="6 13" id="KW-0479">Metal-binding</keyword>
<evidence type="ECO:0000256" key="12">
    <source>
        <dbReference type="ARBA" id="ARBA00023136"/>
    </source>
</evidence>
<reference evidence="15" key="1">
    <citation type="submission" date="2015-09" db="EMBL/GenBank/DDBJ databases">
        <title>Scylla olivacea transcriptome.</title>
        <authorList>
            <person name="Ikhwanuddin M."/>
        </authorList>
    </citation>
    <scope>NUCLEOTIDE SEQUENCE</scope>
</reference>
<evidence type="ECO:0008006" key="16">
    <source>
        <dbReference type="Google" id="ProtNLM"/>
    </source>
</evidence>
<dbReference type="PRINTS" id="PR00385">
    <property type="entry name" value="P450"/>
</dbReference>
<comment type="subcellular location">
    <subcellularLocation>
        <location evidence="3">Endoplasmic reticulum membrane</location>
        <topology evidence="3">Peripheral membrane protein</topology>
    </subcellularLocation>
    <subcellularLocation>
        <location evidence="2">Microsome membrane</location>
        <topology evidence="2">Peripheral membrane protein</topology>
    </subcellularLocation>
</comment>
<keyword evidence="5 13" id="KW-0349">Heme</keyword>
<comment type="similarity">
    <text evidence="4 14">Belongs to the cytochrome P450 family.</text>
</comment>
<keyword evidence="9 14" id="KW-0560">Oxidoreductase</keyword>
<evidence type="ECO:0000256" key="1">
    <source>
        <dbReference type="ARBA" id="ARBA00001971"/>
    </source>
</evidence>
<dbReference type="FunFam" id="1.10.630.10:FF:000042">
    <property type="entry name" value="Cytochrome P450"/>
    <property type="match status" value="1"/>
</dbReference>
<dbReference type="GO" id="GO:0020037">
    <property type="term" value="F:heme binding"/>
    <property type="evidence" value="ECO:0007669"/>
    <property type="project" value="InterPro"/>
</dbReference>
<evidence type="ECO:0000256" key="7">
    <source>
        <dbReference type="ARBA" id="ARBA00022824"/>
    </source>
</evidence>
<name>A0A0P4W304_SCYOL</name>
<keyword evidence="12" id="KW-0472">Membrane</keyword>
<evidence type="ECO:0000256" key="9">
    <source>
        <dbReference type="ARBA" id="ARBA00023002"/>
    </source>
</evidence>
<evidence type="ECO:0000256" key="2">
    <source>
        <dbReference type="ARBA" id="ARBA00004174"/>
    </source>
</evidence>
<feature type="binding site" description="axial binding residue" evidence="13">
    <location>
        <position position="444"/>
    </location>
    <ligand>
        <name>heme</name>
        <dbReference type="ChEBI" id="CHEBI:30413"/>
    </ligand>
    <ligandPart>
        <name>Fe</name>
        <dbReference type="ChEBI" id="CHEBI:18248"/>
    </ligandPart>
</feature>
<evidence type="ECO:0000256" key="8">
    <source>
        <dbReference type="ARBA" id="ARBA00022848"/>
    </source>
</evidence>
<dbReference type="InterPro" id="IPR008072">
    <property type="entry name" value="Cyt_P450_E_CYP3A"/>
</dbReference>
<dbReference type="PRINTS" id="PR01689">
    <property type="entry name" value="EP450IICYP3A"/>
</dbReference>
<dbReference type="CDD" id="cd11056">
    <property type="entry name" value="CYP6-like"/>
    <property type="match status" value="1"/>
</dbReference>
<evidence type="ECO:0000256" key="5">
    <source>
        <dbReference type="ARBA" id="ARBA00022617"/>
    </source>
</evidence>
<dbReference type="Gene3D" id="1.10.630.10">
    <property type="entry name" value="Cytochrome P450"/>
    <property type="match status" value="1"/>
</dbReference>
<evidence type="ECO:0000313" key="15">
    <source>
        <dbReference type="EMBL" id="JAI57468.1"/>
    </source>
</evidence>
<organism evidence="15">
    <name type="scientific">Scylla olivacea</name>
    <name type="common">Orange mud crab</name>
    <name type="synonym">Cancer olivacea</name>
    <dbReference type="NCBI Taxonomy" id="85551"/>
    <lineage>
        <taxon>Eukaryota</taxon>
        <taxon>Metazoa</taxon>
        <taxon>Ecdysozoa</taxon>
        <taxon>Arthropoda</taxon>
        <taxon>Crustacea</taxon>
        <taxon>Multicrustacea</taxon>
        <taxon>Malacostraca</taxon>
        <taxon>Eumalacostraca</taxon>
        <taxon>Eucarida</taxon>
        <taxon>Decapoda</taxon>
        <taxon>Pleocyemata</taxon>
        <taxon>Brachyura</taxon>
        <taxon>Eubrachyura</taxon>
        <taxon>Portunoidea</taxon>
        <taxon>Portunidae</taxon>
        <taxon>Portuninae</taxon>
        <taxon>Scylla</taxon>
    </lineage>
</organism>
<dbReference type="Pfam" id="PF00067">
    <property type="entry name" value="p450"/>
    <property type="match status" value="1"/>
</dbReference>
<keyword evidence="10 13" id="KW-0408">Iron</keyword>
<proteinExistence type="inferred from homology"/>
<keyword evidence="8" id="KW-0492">Microsome</keyword>
<evidence type="ECO:0000256" key="4">
    <source>
        <dbReference type="ARBA" id="ARBA00010617"/>
    </source>
</evidence>
<dbReference type="AlphaFoldDB" id="A0A0P4W304"/>
<dbReference type="InterPro" id="IPR002402">
    <property type="entry name" value="Cyt_P450_E_grp-II"/>
</dbReference>
<dbReference type="InterPro" id="IPR017972">
    <property type="entry name" value="Cyt_P450_CS"/>
</dbReference>